<organism evidence="1">
    <name type="scientific">viral metagenome</name>
    <dbReference type="NCBI Taxonomy" id="1070528"/>
    <lineage>
        <taxon>unclassified sequences</taxon>
        <taxon>metagenomes</taxon>
        <taxon>organismal metagenomes</taxon>
    </lineage>
</organism>
<reference evidence="1" key="1">
    <citation type="submission" date="2020-03" db="EMBL/GenBank/DDBJ databases">
        <title>The deep terrestrial virosphere.</title>
        <authorList>
            <person name="Holmfeldt K."/>
            <person name="Nilsson E."/>
            <person name="Simone D."/>
            <person name="Lopez-Fernandez M."/>
            <person name="Wu X."/>
            <person name="de Brujin I."/>
            <person name="Lundin D."/>
            <person name="Andersson A."/>
            <person name="Bertilsson S."/>
            <person name="Dopson M."/>
        </authorList>
    </citation>
    <scope>NUCLEOTIDE SEQUENCE</scope>
    <source>
        <strain evidence="1">MM415B09719</strain>
    </source>
</reference>
<dbReference type="EMBL" id="MT143387">
    <property type="protein sequence ID" value="QJA96305.1"/>
    <property type="molecule type" value="Genomic_DNA"/>
</dbReference>
<gene>
    <name evidence="1" type="ORF">MM415B09719_0008</name>
</gene>
<proteinExistence type="predicted"/>
<protein>
    <submittedName>
        <fullName evidence="1">Uncharacterized protein</fullName>
    </submittedName>
</protein>
<accession>A0A6M3LUQ0</accession>
<evidence type="ECO:0000313" key="1">
    <source>
        <dbReference type="EMBL" id="QJA96305.1"/>
    </source>
</evidence>
<dbReference type="AlphaFoldDB" id="A0A6M3LUQ0"/>
<sequence length="79" mass="9033">MKKFKIVGEIEAEDEEDARFKATIEGGNDILTFEEVKGRIEDFNDTLIDMKITKSEAMGVINFLIGYHELKSNDLDFSE</sequence>
<name>A0A6M3LUQ0_9ZZZZ</name>